<gene>
    <name evidence="1" type="ORF">HPB47_008878</name>
</gene>
<comment type="caution">
    <text evidence="1">The sequence shown here is derived from an EMBL/GenBank/DDBJ whole genome shotgun (WGS) entry which is preliminary data.</text>
</comment>
<reference evidence="1 2" key="1">
    <citation type="journal article" date="2020" name="Cell">
        <title>Large-Scale Comparative Analyses of Tick Genomes Elucidate Their Genetic Diversity and Vector Capacities.</title>
        <authorList>
            <consortium name="Tick Genome and Microbiome Consortium (TIGMIC)"/>
            <person name="Jia N."/>
            <person name="Wang J."/>
            <person name="Shi W."/>
            <person name="Du L."/>
            <person name="Sun Y."/>
            <person name="Zhan W."/>
            <person name="Jiang J.F."/>
            <person name="Wang Q."/>
            <person name="Zhang B."/>
            <person name="Ji P."/>
            <person name="Bell-Sakyi L."/>
            <person name="Cui X.M."/>
            <person name="Yuan T.T."/>
            <person name="Jiang B.G."/>
            <person name="Yang W.F."/>
            <person name="Lam T.T."/>
            <person name="Chang Q.C."/>
            <person name="Ding S.J."/>
            <person name="Wang X.J."/>
            <person name="Zhu J.G."/>
            <person name="Ruan X.D."/>
            <person name="Zhao L."/>
            <person name="Wei J.T."/>
            <person name="Ye R.Z."/>
            <person name="Que T.C."/>
            <person name="Du C.H."/>
            <person name="Zhou Y.H."/>
            <person name="Cheng J.X."/>
            <person name="Dai P.F."/>
            <person name="Guo W.B."/>
            <person name="Han X.H."/>
            <person name="Huang E.J."/>
            <person name="Li L.F."/>
            <person name="Wei W."/>
            <person name="Gao Y.C."/>
            <person name="Liu J.Z."/>
            <person name="Shao H.Z."/>
            <person name="Wang X."/>
            <person name="Wang C.C."/>
            <person name="Yang T.C."/>
            <person name="Huo Q.B."/>
            <person name="Li W."/>
            <person name="Chen H.Y."/>
            <person name="Chen S.E."/>
            <person name="Zhou L.G."/>
            <person name="Ni X.B."/>
            <person name="Tian J.H."/>
            <person name="Sheng Y."/>
            <person name="Liu T."/>
            <person name="Pan Y.S."/>
            <person name="Xia L.Y."/>
            <person name="Li J."/>
            <person name="Zhao F."/>
            <person name="Cao W.C."/>
        </authorList>
    </citation>
    <scope>NUCLEOTIDE SEQUENCE [LARGE SCALE GENOMIC DNA]</scope>
    <source>
        <strain evidence="1">Iper-2018</strain>
    </source>
</reference>
<protein>
    <submittedName>
        <fullName evidence="1">Uncharacterized protein</fullName>
    </submittedName>
</protein>
<evidence type="ECO:0000313" key="2">
    <source>
        <dbReference type="Proteomes" id="UP000805193"/>
    </source>
</evidence>
<accession>A0AC60P3M8</accession>
<evidence type="ECO:0000313" key="1">
    <source>
        <dbReference type="EMBL" id="KAG0413975.1"/>
    </source>
</evidence>
<keyword evidence="2" id="KW-1185">Reference proteome</keyword>
<sequence length="191" mass="21519">MPLVDQVDLPCEAGVLQEGPVIEACVVSTQSEGTVESEDARSDLHEIESESCLQFGTEKNDESLKPLWLQAEHKERSYATRYNLRAKKAFCRGDLVLLKDTSGKKMNFPWLGPAKILEVRRKNSYVVEMPDGGRKWIHANKLRPYMARVDAVGVIFDDPDFGSVEELPTDGRRADEPESQKTAEEKEMYSA</sequence>
<proteinExistence type="predicted"/>
<organism evidence="1 2">
    <name type="scientific">Ixodes persulcatus</name>
    <name type="common">Taiga tick</name>
    <dbReference type="NCBI Taxonomy" id="34615"/>
    <lineage>
        <taxon>Eukaryota</taxon>
        <taxon>Metazoa</taxon>
        <taxon>Ecdysozoa</taxon>
        <taxon>Arthropoda</taxon>
        <taxon>Chelicerata</taxon>
        <taxon>Arachnida</taxon>
        <taxon>Acari</taxon>
        <taxon>Parasitiformes</taxon>
        <taxon>Ixodida</taxon>
        <taxon>Ixodoidea</taxon>
        <taxon>Ixodidae</taxon>
        <taxon>Ixodinae</taxon>
        <taxon>Ixodes</taxon>
    </lineage>
</organism>
<name>A0AC60P3M8_IXOPE</name>
<dbReference type="EMBL" id="JABSTQ010011216">
    <property type="protein sequence ID" value="KAG0413975.1"/>
    <property type="molecule type" value="Genomic_DNA"/>
</dbReference>
<dbReference type="Proteomes" id="UP000805193">
    <property type="component" value="Unassembled WGS sequence"/>
</dbReference>
<feature type="non-terminal residue" evidence="1">
    <location>
        <position position="191"/>
    </location>
</feature>